<evidence type="ECO:0000313" key="6">
    <source>
        <dbReference type="Proteomes" id="UP000824029"/>
    </source>
</evidence>
<dbReference type="GO" id="GO:0045892">
    <property type="term" value="P:negative regulation of DNA-templated transcription"/>
    <property type="evidence" value="ECO:0007669"/>
    <property type="project" value="TreeGrafter"/>
</dbReference>
<dbReference type="CDD" id="cd07377">
    <property type="entry name" value="WHTH_GntR"/>
    <property type="match status" value="1"/>
</dbReference>
<dbReference type="InterPro" id="IPR028978">
    <property type="entry name" value="Chorismate_lyase_/UTRA_dom_sf"/>
</dbReference>
<dbReference type="InterPro" id="IPR050679">
    <property type="entry name" value="Bact_HTH_transcr_reg"/>
</dbReference>
<dbReference type="SMART" id="SM00866">
    <property type="entry name" value="UTRA"/>
    <property type="match status" value="1"/>
</dbReference>
<dbReference type="InterPro" id="IPR036388">
    <property type="entry name" value="WH-like_DNA-bd_sf"/>
</dbReference>
<gene>
    <name evidence="5" type="ORF">IAA22_02105</name>
</gene>
<protein>
    <submittedName>
        <fullName evidence="5">GntR family transcriptional regulator</fullName>
    </submittedName>
</protein>
<dbReference type="Gene3D" id="3.40.1410.10">
    <property type="entry name" value="Chorismate lyase-like"/>
    <property type="match status" value="1"/>
</dbReference>
<dbReference type="InterPro" id="IPR000524">
    <property type="entry name" value="Tscrpt_reg_HTH_GntR"/>
</dbReference>
<dbReference type="GO" id="GO:0003700">
    <property type="term" value="F:DNA-binding transcription factor activity"/>
    <property type="evidence" value="ECO:0007669"/>
    <property type="project" value="InterPro"/>
</dbReference>
<evidence type="ECO:0000259" key="4">
    <source>
        <dbReference type="PROSITE" id="PS50949"/>
    </source>
</evidence>
<dbReference type="InterPro" id="IPR011663">
    <property type="entry name" value="UTRA"/>
</dbReference>
<evidence type="ECO:0000256" key="3">
    <source>
        <dbReference type="ARBA" id="ARBA00023163"/>
    </source>
</evidence>
<evidence type="ECO:0000256" key="2">
    <source>
        <dbReference type="ARBA" id="ARBA00023125"/>
    </source>
</evidence>
<evidence type="ECO:0000256" key="1">
    <source>
        <dbReference type="ARBA" id="ARBA00023015"/>
    </source>
</evidence>
<dbReference type="PROSITE" id="PS50949">
    <property type="entry name" value="HTH_GNTR"/>
    <property type="match status" value="1"/>
</dbReference>
<sequence>MNDLAPLYQQIYEDIKGKIEEGAYAEGDRIPSEQELCATYDASRITVRRAISDLCTNGYLVKRQGVGTFVSRPRIFRELRRSGHSIKTFTDICRDNGARAGARLLERRIVPAREDERTFLGLGEKDLLLYVHRLRTADDVPVYEENVFLPYEEFAGLMGASLDDVSLFDTIETVSGRRPVRNARLTLEAVAATPEQAGRLRVPTGAPLLYMNGYFEDRDGRPVAIGRQYYAGSRYAFDV</sequence>
<dbReference type="Pfam" id="PF07702">
    <property type="entry name" value="UTRA"/>
    <property type="match status" value="1"/>
</dbReference>
<proteinExistence type="predicted"/>
<dbReference type="AlphaFoldDB" id="A0A9D2DJ54"/>
<comment type="caution">
    <text evidence="5">The sequence shown here is derived from an EMBL/GenBank/DDBJ whole genome shotgun (WGS) entry which is preliminary data.</text>
</comment>
<dbReference type="InterPro" id="IPR036390">
    <property type="entry name" value="WH_DNA-bd_sf"/>
</dbReference>
<dbReference type="PANTHER" id="PTHR44846:SF1">
    <property type="entry name" value="MANNOSYL-D-GLYCERATE TRANSPORT_METABOLISM SYSTEM REPRESSOR MNGR-RELATED"/>
    <property type="match status" value="1"/>
</dbReference>
<dbReference type="SMART" id="SM00345">
    <property type="entry name" value="HTH_GNTR"/>
    <property type="match status" value="1"/>
</dbReference>
<reference evidence="5" key="2">
    <citation type="submission" date="2021-04" db="EMBL/GenBank/DDBJ databases">
        <authorList>
            <person name="Gilroy R."/>
        </authorList>
    </citation>
    <scope>NUCLEOTIDE SEQUENCE</scope>
    <source>
        <strain evidence="5">ChiHecolR3B27-1887</strain>
    </source>
</reference>
<dbReference type="EMBL" id="DXBZ01000042">
    <property type="protein sequence ID" value="HIZ17892.1"/>
    <property type="molecule type" value="Genomic_DNA"/>
</dbReference>
<dbReference type="Gene3D" id="1.10.10.10">
    <property type="entry name" value="Winged helix-like DNA-binding domain superfamily/Winged helix DNA-binding domain"/>
    <property type="match status" value="1"/>
</dbReference>
<dbReference type="FunFam" id="1.10.10.10:FF:000079">
    <property type="entry name" value="GntR family transcriptional regulator"/>
    <property type="match status" value="1"/>
</dbReference>
<dbReference type="GO" id="GO:0003677">
    <property type="term" value="F:DNA binding"/>
    <property type="evidence" value="ECO:0007669"/>
    <property type="project" value="UniProtKB-KW"/>
</dbReference>
<reference evidence="5" key="1">
    <citation type="journal article" date="2021" name="PeerJ">
        <title>Extensive microbial diversity within the chicken gut microbiome revealed by metagenomics and culture.</title>
        <authorList>
            <person name="Gilroy R."/>
            <person name="Ravi A."/>
            <person name="Getino M."/>
            <person name="Pursley I."/>
            <person name="Horton D.L."/>
            <person name="Alikhan N.F."/>
            <person name="Baker D."/>
            <person name="Gharbi K."/>
            <person name="Hall N."/>
            <person name="Watson M."/>
            <person name="Adriaenssens E.M."/>
            <person name="Foster-Nyarko E."/>
            <person name="Jarju S."/>
            <person name="Secka A."/>
            <person name="Antonio M."/>
            <person name="Oren A."/>
            <person name="Chaudhuri R.R."/>
            <person name="La Ragione R."/>
            <person name="Hildebrand F."/>
            <person name="Pallen M.J."/>
        </authorList>
    </citation>
    <scope>NUCLEOTIDE SEQUENCE</scope>
    <source>
        <strain evidence="5">ChiHecolR3B27-1887</strain>
    </source>
</reference>
<dbReference type="SUPFAM" id="SSF64288">
    <property type="entry name" value="Chorismate lyase-like"/>
    <property type="match status" value="1"/>
</dbReference>
<evidence type="ECO:0000313" key="5">
    <source>
        <dbReference type="EMBL" id="HIZ17892.1"/>
    </source>
</evidence>
<name>A0A9D2DJ54_9ACTN</name>
<dbReference type="PANTHER" id="PTHR44846">
    <property type="entry name" value="MANNOSYL-D-GLYCERATE TRANSPORT/METABOLISM SYSTEM REPRESSOR MNGR-RELATED"/>
    <property type="match status" value="1"/>
</dbReference>
<dbReference type="Pfam" id="PF00392">
    <property type="entry name" value="GntR"/>
    <property type="match status" value="1"/>
</dbReference>
<keyword evidence="3" id="KW-0804">Transcription</keyword>
<keyword evidence="2" id="KW-0238">DNA-binding</keyword>
<dbReference type="Proteomes" id="UP000824029">
    <property type="component" value="Unassembled WGS sequence"/>
</dbReference>
<dbReference type="PRINTS" id="PR00035">
    <property type="entry name" value="HTHGNTR"/>
</dbReference>
<accession>A0A9D2DJ54</accession>
<feature type="domain" description="HTH gntR-type" evidence="4">
    <location>
        <begin position="5"/>
        <end position="73"/>
    </location>
</feature>
<organism evidence="5 6">
    <name type="scientific">Candidatus Olsenella stercoravium</name>
    <dbReference type="NCBI Taxonomy" id="2838713"/>
    <lineage>
        <taxon>Bacteria</taxon>
        <taxon>Bacillati</taxon>
        <taxon>Actinomycetota</taxon>
        <taxon>Coriobacteriia</taxon>
        <taxon>Coriobacteriales</taxon>
        <taxon>Atopobiaceae</taxon>
        <taxon>Olsenella</taxon>
    </lineage>
</organism>
<dbReference type="SUPFAM" id="SSF46785">
    <property type="entry name" value="Winged helix' DNA-binding domain"/>
    <property type="match status" value="1"/>
</dbReference>
<keyword evidence="1" id="KW-0805">Transcription regulation</keyword>